<dbReference type="PANTHER" id="PTHR37827:SF1">
    <property type="entry name" value="HNH DOMAIN-CONTAINING PROTEIN"/>
    <property type="match status" value="1"/>
</dbReference>
<evidence type="ECO:0000313" key="1">
    <source>
        <dbReference type="EMBL" id="CAL1710895.1"/>
    </source>
</evidence>
<protein>
    <recommendedName>
        <fullName evidence="3">HNH domain-containing protein</fullName>
    </recommendedName>
</protein>
<organism evidence="1 2">
    <name type="scientific">Somion occarium</name>
    <dbReference type="NCBI Taxonomy" id="3059160"/>
    <lineage>
        <taxon>Eukaryota</taxon>
        <taxon>Fungi</taxon>
        <taxon>Dikarya</taxon>
        <taxon>Basidiomycota</taxon>
        <taxon>Agaricomycotina</taxon>
        <taxon>Agaricomycetes</taxon>
        <taxon>Polyporales</taxon>
        <taxon>Cerrenaceae</taxon>
        <taxon>Somion</taxon>
    </lineage>
</organism>
<keyword evidence="2" id="KW-1185">Reference proteome</keyword>
<sequence length="217" mass="24953">MDIPNSSQFSSFKDSLARRLMAKAVVSDVPDEGDALDEFTSYLAIEVWSMLLPAVREATYENRDQVPSADEVYLDNIPTSFIDTLTSCAFVEDSDAALTFLRKVLEDYLADVCAPPPMWSKTRTTECEICQREVPLTYHHLIPRETHSKVLKKKWHPESMLNSVAWLCRPCHSAVHHVASNEDLAKHLYSVELLLEREDIQRWRKYAAKQRWGVRRG</sequence>
<evidence type="ECO:0008006" key="3">
    <source>
        <dbReference type="Google" id="ProtNLM"/>
    </source>
</evidence>
<name>A0ABP1DT40_9APHY</name>
<dbReference type="InterPro" id="IPR003615">
    <property type="entry name" value="HNH_nuc"/>
</dbReference>
<reference evidence="2" key="1">
    <citation type="submission" date="2024-04" db="EMBL/GenBank/DDBJ databases">
        <authorList>
            <person name="Shaw F."/>
            <person name="Minotto A."/>
        </authorList>
    </citation>
    <scope>NUCLEOTIDE SEQUENCE [LARGE SCALE GENOMIC DNA]</scope>
</reference>
<dbReference type="CDD" id="cd00085">
    <property type="entry name" value="HNHc"/>
    <property type="match status" value="1"/>
</dbReference>
<dbReference type="PANTHER" id="PTHR37827">
    <property type="entry name" value="TUDOR DOMAIN-CONTAINING PROTEIN"/>
    <property type="match status" value="1"/>
</dbReference>
<dbReference type="Proteomes" id="UP001497453">
    <property type="component" value="Chromosome 6"/>
</dbReference>
<gene>
    <name evidence="1" type="ORF">GFSPODELE1_LOCUS8065</name>
</gene>
<proteinExistence type="predicted"/>
<accession>A0ABP1DT40</accession>
<dbReference type="EMBL" id="OZ037949">
    <property type="protein sequence ID" value="CAL1710895.1"/>
    <property type="molecule type" value="Genomic_DNA"/>
</dbReference>
<evidence type="ECO:0000313" key="2">
    <source>
        <dbReference type="Proteomes" id="UP001497453"/>
    </source>
</evidence>